<evidence type="ECO:0000259" key="4">
    <source>
        <dbReference type="PROSITE" id="PS50043"/>
    </source>
</evidence>
<dbReference type="Gene3D" id="1.10.10.10">
    <property type="entry name" value="Winged helix-like DNA-binding domain superfamily/Winged helix DNA-binding domain"/>
    <property type="match status" value="1"/>
</dbReference>
<dbReference type="PANTHER" id="PTHR44688:SF16">
    <property type="entry name" value="DNA-BINDING TRANSCRIPTIONAL ACTIVATOR DEVR_DOSR"/>
    <property type="match status" value="1"/>
</dbReference>
<dbReference type="CDD" id="cd06170">
    <property type="entry name" value="LuxR_C_like"/>
    <property type="match status" value="1"/>
</dbReference>
<dbReference type="AlphaFoldDB" id="A0A1R3U5P2"/>
<dbReference type="InterPro" id="IPR016032">
    <property type="entry name" value="Sig_transdc_resp-reg_C-effctor"/>
</dbReference>
<protein>
    <submittedName>
        <fullName evidence="5">Putative transcriptional activator protein TraR</fullName>
    </submittedName>
</protein>
<sequence>MNNLENCAMNDTGRLSASLTLLQSIDNSDQLENVLLQICRLFSLKHMTFLVVRAGAAPTQYPYYCTTYPKPWTEAYVAGNFFDTDPVIEILGWSRLPVDWSSLDSGRARQFFEDARLSDVGSHGMTIPLRGPQGERCLFSVSSDHSCADWSILKSNSTRELSIISHLLHEKVLSELDLPTRRSWRALSPRERQCLEHIASGLIPKQIAAKLSISESSVRLYLRSARRKLDAKTSHQAVARASFCEMIKI</sequence>
<dbReference type="EMBL" id="FMUE01000010">
    <property type="protein sequence ID" value="SCX31353.1"/>
    <property type="molecule type" value="Genomic_DNA"/>
</dbReference>
<dbReference type="PRINTS" id="PR00038">
    <property type="entry name" value="HTHLUXR"/>
</dbReference>
<evidence type="ECO:0000256" key="3">
    <source>
        <dbReference type="ARBA" id="ARBA00023163"/>
    </source>
</evidence>
<name>A0A1R3U5P2_9HYPH</name>
<dbReference type="GO" id="GO:0003677">
    <property type="term" value="F:DNA binding"/>
    <property type="evidence" value="ECO:0007669"/>
    <property type="project" value="UniProtKB-KW"/>
</dbReference>
<evidence type="ECO:0000313" key="5">
    <source>
        <dbReference type="EMBL" id="SCX31353.1"/>
    </source>
</evidence>
<feature type="domain" description="HTH luxR-type" evidence="4">
    <location>
        <begin position="180"/>
        <end position="245"/>
    </location>
</feature>
<dbReference type="GO" id="GO:0006355">
    <property type="term" value="P:regulation of DNA-templated transcription"/>
    <property type="evidence" value="ECO:0007669"/>
    <property type="project" value="InterPro"/>
</dbReference>
<proteinExistence type="predicted"/>
<dbReference type="Pfam" id="PF00196">
    <property type="entry name" value="GerE"/>
    <property type="match status" value="1"/>
</dbReference>
<evidence type="ECO:0000313" key="6">
    <source>
        <dbReference type="Proteomes" id="UP000187891"/>
    </source>
</evidence>
<evidence type="ECO:0000256" key="2">
    <source>
        <dbReference type="ARBA" id="ARBA00023125"/>
    </source>
</evidence>
<dbReference type="InterPro" id="IPR000792">
    <property type="entry name" value="Tscrpt_reg_LuxR_C"/>
</dbReference>
<dbReference type="InterPro" id="IPR036693">
    <property type="entry name" value="TF_LuxR_autoind-bd_dom_sf"/>
</dbReference>
<dbReference type="STRING" id="1907666.DSM25559_3690"/>
<reference evidence="6" key="1">
    <citation type="submission" date="2016-10" db="EMBL/GenBank/DDBJ databases">
        <authorList>
            <person name="Wibberg D."/>
        </authorList>
    </citation>
    <scope>NUCLEOTIDE SEQUENCE [LARGE SCALE GENOMIC DNA]</scope>
</reference>
<dbReference type="PANTHER" id="PTHR44688">
    <property type="entry name" value="DNA-BINDING TRANSCRIPTIONAL ACTIVATOR DEVR_DOSR"/>
    <property type="match status" value="1"/>
</dbReference>
<dbReference type="Pfam" id="PF03472">
    <property type="entry name" value="Autoind_bind"/>
    <property type="match status" value="1"/>
</dbReference>
<dbReference type="SUPFAM" id="SSF75516">
    <property type="entry name" value="Pheromone-binding domain of LuxR-like quorum-sensing transcription factors"/>
    <property type="match status" value="1"/>
</dbReference>
<dbReference type="InterPro" id="IPR036388">
    <property type="entry name" value="WH-like_DNA-bd_sf"/>
</dbReference>
<dbReference type="Proteomes" id="UP000187891">
    <property type="component" value="Unassembled WGS sequence"/>
</dbReference>
<accession>A0A1R3U5P2</accession>
<keyword evidence="3" id="KW-0804">Transcription</keyword>
<dbReference type="Gene3D" id="3.30.450.80">
    <property type="entry name" value="Transcription factor LuxR-like, autoinducer-binding domain"/>
    <property type="match status" value="1"/>
</dbReference>
<organism evidence="5 6">
    <name type="scientific">Agrobacterium rosae</name>
    <dbReference type="NCBI Taxonomy" id="1972867"/>
    <lineage>
        <taxon>Bacteria</taxon>
        <taxon>Pseudomonadati</taxon>
        <taxon>Pseudomonadota</taxon>
        <taxon>Alphaproteobacteria</taxon>
        <taxon>Hyphomicrobiales</taxon>
        <taxon>Rhizobiaceae</taxon>
        <taxon>Rhizobium/Agrobacterium group</taxon>
        <taxon>Agrobacterium</taxon>
    </lineage>
</organism>
<keyword evidence="2" id="KW-0238">DNA-binding</keyword>
<evidence type="ECO:0000256" key="1">
    <source>
        <dbReference type="ARBA" id="ARBA00023015"/>
    </source>
</evidence>
<dbReference type="PROSITE" id="PS50043">
    <property type="entry name" value="HTH_LUXR_2"/>
    <property type="match status" value="1"/>
</dbReference>
<dbReference type="InterPro" id="IPR005143">
    <property type="entry name" value="TF_LuxR_autoind-bd_dom"/>
</dbReference>
<dbReference type="SUPFAM" id="SSF46894">
    <property type="entry name" value="C-terminal effector domain of the bipartite response regulators"/>
    <property type="match status" value="1"/>
</dbReference>
<dbReference type="SMART" id="SM00421">
    <property type="entry name" value="HTH_LUXR"/>
    <property type="match status" value="1"/>
</dbReference>
<keyword evidence="1" id="KW-0805">Transcription regulation</keyword>
<gene>
    <name evidence="5" type="primary">traR_1</name>
    <name evidence="5" type="ORF">DSM25559_3690</name>
</gene>